<dbReference type="Proteomes" id="UP000481858">
    <property type="component" value="Unassembled WGS sequence"/>
</dbReference>
<dbReference type="Pfam" id="PF10383">
    <property type="entry name" value="Clr2"/>
    <property type="match status" value="1"/>
</dbReference>
<evidence type="ECO:0008006" key="6">
    <source>
        <dbReference type="Google" id="ProtNLM"/>
    </source>
</evidence>
<evidence type="ECO:0000313" key="4">
    <source>
        <dbReference type="EMBL" id="KAF2971067.1"/>
    </source>
</evidence>
<dbReference type="InterPro" id="IPR031915">
    <property type="entry name" value="Clr2_N"/>
</dbReference>
<keyword evidence="5" id="KW-1185">Reference proteome</keyword>
<feature type="region of interest" description="Disordered" evidence="1">
    <location>
        <begin position="204"/>
        <end position="229"/>
    </location>
</feature>
<dbReference type="InParanoid" id="A0A7C8MXV5"/>
<feature type="domain" description="Cryptic loci regulator 2 C-terminal" evidence="2">
    <location>
        <begin position="390"/>
        <end position="510"/>
    </location>
</feature>
<dbReference type="PANTHER" id="PTHR38046">
    <property type="entry name" value="CRYPTIC LOCI REGULATOR 2"/>
    <property type="match status" value="1"/>
</dbReference>
<dbReference type="GO" id="GO:0070824">
    <property type="term" value="C:SHREC complex"/>
    <property type="evidence" value="ECO:0007669"/>
    <property type="project" value="InterPro"/>
</dbReference>
<comment type="caution">
    <text evidence="4">The sequence shown here is derived from an EMBL/GenBank/DDBJ whole genome shotgun (WGS) entry which is preliminary data.</text>
</comment>
<organism evidence="4 5">
    <name type="scientific">Xylaria multiplex</name>
    <dbReference type="NCBI Taxonomy" id="323545"/>
    <lineage>
        <taxon>Eukaryota</taxon>
        <taxon>Fungi</taxon>
        <taxon>Dikarya</taxon>
        <taxon>Ascomycota</taxon>
        <taxon>Pezizomycotina</taxon>
        <taxon>Sordariomycetes</taxon>
        <taxon>Xylariomycetidae</taxon>
        <taxon>Xylariales</taxon>
        <taxon>Xylariaceae</taxon>
        <taxon>Xylaria</taxon>
    </lineage>
</organism>
<evidence type="ECO:0000259" key="3">
    <source>
        <dbReference type="Pfam" id="PF16761"/>
    </source>
</evidence>
<feature type="compositionally biased region" description="Polar residues" evidence="1">
    <location>
        <begin position="217"/>
        <end position="229"/>
    </location>
</feature>
<dbReference type="PANTHER" id="PTHR38046:SF1">
    <property type="entry name" value="CRYPTIC LOCI REGULATOR 2"/>
    <property type="match status" value="1"/>
</dbReference>
<dbReference type="GO" id="GO:0031934">
    <property type="term" value="C:mating-type region heterochromatin"/>
    <property type="evidence" value="ECO:0007669"/>
    <property type="project" value="TreeGrafter"/>
</dbReference>
<protein>
    <recommendedName>
        <fullName evidence="6">Cryptic loci regulator 2 N-terminal domain-containing protein</fullName>
    </recommendedName>
</protein>
<reference evidence="4 5" key="1">
    <citation type="submission" date="2019-12" db="EMBL/GenBank/DDBJ databases">
        <title>Draft genome sequence of the ascomycete Xylaria multiplex DSM 110363.</title>
        <authorList>
            <person name="Buettner E."/>
            <person name="Kellner H."/>
        </authorList>
    </citation>
    <scope>NUCLEOTIDE SEQUENCE [LARGE SCALE GENOMIC DNA]</scope>
    <source>
        <strain evidence="4 5">DSM 110363</strain>
    </source>
</reference>
<gene>
    <name evidence="4" type="ORF">GQX73_g2523</name>
</gene>
<dbReference type="Pfam" id="PF16761">
    <property type="entry name" value="Clr2_transil"/>
    <property type="match status" value="1"/>
</dbReference>
<accession>A0A7C8MXV5</accession>
<dbReference type="OrthoDB" id="2421327at2759"/>
<dbReference type="GO" id="GO:0030466">
    <property type="term" value="P:silent mating-type cassette heterochromatin formation"/>
    <property type="evidence" value="ECO:0007669"/>
    <property type="project" value="TreeGrafter"/>
</dbReference>
<evidence type="ECO:0000256" key="1">
    <source>
        <dbReference type="SAM" id="MobiDB-lite"/>
    </source>
</evidence>
<dbReference type="EMBL" id="WUBL01000016">
    <property type="protein sequence ID" value="KAF2971067.1"/>
    <property type="molecule type" value="Genomic_DNA"/>
</dbReference>
<evidence type="ECO:0000313" key="5">
    <source>
        <dbReference type="Proteomes" id="UP000481858"/>
    </source>
</evidence>
<feature type="region of interest" description="Disordered" evidence="1">
    <location>
        <begin position="154"/>
        <end position="188"/>
    </location>
</feature>
<name>A0A7C8MXV5_9PEZI</name>
<feature type="domain" description="Cryptic loci regulator 2 N-terminal" evidence="3">
    <location>
        <begin position="75"/>
        <end position="148"/>
    </location>
</feature>
<dbReference type="InterPro" id="IPR038986">
    <property type="entry name" value="Clr2"/>
</dbReference>
<evidence type="ECO:0000259" key="2">
    <source>
        <dbReference type="Pfam" id="PF10383"/>
    </source>
</evidence>
<proteinExistence type="predicted"/>
<dbReference type="InterPro" id="IPR018839">
    <property type="entry name" value="Tscrpt-silencing_Clr2_C"/>
</dbReference>
<dbReference type="AlphaFoldDB" id="A0A7C8MXV5"/>
<sequence length="577" mass="64603">MASRKTKDPKAADSEFQYASAIPIQIWRSDGTEMPSEYSQYEKVEQGAKPIIEWQNKLGQALAAELLPEATGLFFLQDFPNHYHLRWYQAKEDKKKHQAKHYYLFGYPEELGASKARKYYRSPNHFLPHLLWLIGDSQDRGDCACEFCSGSKPITSKSAKPKPPPSTGQAVPPTTTSAPPPTLPNNVTAVSNANAAASVNKNMTTNLNTKPKPASRPATTTQQPTSREVQTVAPHQAPEVAPKVAPSISQLSYPIYDRDSLFRSGEVVWYKNNNSWRVGVILSSNPTFTIIPFSHPLYRTQQVTKEEADIRPFLAFSIPQINNVLQEFKGRALVQIDWQALQERFGTQTDPSRREGLAIEATKLAALRVDQCYSTFDPFTEPIQNYDVFGGVFLGAEKICVGEAVRIILPREQQEQASEKGMPIVMVVRRILISREGGALMLEGSLWKLQHVALAQQPQTPNEAQLPSALRGEKEFRDGILKARGWCVQWVLINQNLLLDESAIRGRFYETRRLTPILNPAKYQEMLRQQHIDDIQTLLNNRGDSNGPRVGRVPNRAQAVAGAIPPDVDIDAPLMVV</sequence>
<dbReference type="GO" id="GO:0033553">
    <property type="term" value="C:rDNA heterochromatin"/>
    <property type="evidence" value="ECO:0007669"/>
    <property type="project" value="TreeGrafter"/>
</dbReference>